<proteinExistence type="predicted"/>
<evidence type="ECO:0000313" key="3">
    <source>
        <dbReference type="EMBL" id="SVC71522.1"/>
    </source>
</evidence>
<dbReference type="GO" id="GO:0006260">
    <property type="term" value="P:DNA replication"/>
    <property type="evidence" value="ECO:0007669"/>
    <property type="project" value="InterPro"/>
</dbReference>
<evidence type="ECO:0008006" key="4">
    <source>
        <dbReference type="Google" id="ProtNLM"/>
    </source>
</evidence>
<dbReference type="SUPFAM" id="SSF89550">
    <property type="entry name" value="PHP domain-like"/>
    <property type="match status" value="1"/>
</dbReference>
<evidence type="ECO:0000259" key="2">
    <source>
        <dbReference type="Pfam" id="PF07733"/>
    </source>
</evidence>
<feature type="domain" description="PHP" evidence="1">
    <location>
        <begin position="1"/>
        <end position="51"/>
    </location>
</feature>
<name>A0A382PHW0_9ZZZZ</name>
<gene>
    <name evidence="3" type="ORF">METZ01_LOCUS324376</name>
</gene>
<feature type="domain" description="Bacterial DNA polymerase III alpha subunit NTPase" evidence="2">
    <location>
        <begin position="231"/>
        <end position="344"/>
    </location>
</feature>
<accession>A0A382PHW0</accession>
<dbReference type="GO" id="GO:0008408">
    <property type="term" value="F:3'-5' exonuclease activity"/>
    <property type="evidence" value="ECO:0007669"/>
    <property type="project" value="InterPro"/>
</dbReference>
<evidence type="ECO:0000259" key="1">
    <source>
        <dbReference type="Pfam" id="PF02811"/>
    </source>
</evidence>
<dbReference type="AlphaFoldDB" id="A0A382PHW0"/>
<dbReference type="PANTHER" id="PTHR32294:SF0">
    <property type="entry name" value="DNA POLYMERASE III SUBUNIT ALPHA"/>
    <property type="match status" value="1"/>
</dbReference>
<feature type="non-terminal residue" evidence="3">
    <location>
        <position position="1"/>
    </location>
</feature>
<dbReference type="PANTHER" id="PTHR32294">
    <property type="entry name" value="DNA POLYMERASE III SUBUNIT ALPHA"/>
    <property type="match status" value="1"/>
</dbReference>
<dbReference type="InterPro" id="IPR011708">
    <property type="entry name" value="DNA_pol3_alpha_NTPase_dom"/>
</dbReference>
<dbReference type="EMBL" id="UINC01106690">
    <property type="protein sequence ID" value="SVC71522.1"/>
    <property type="molecule type" value="Genomic_DNA"/>
</dbReference>
<organism evidence="3">
    <name type="scientific">marine metagenome</name>
    <dbReference type="NCBI Taxonomy" id="408172"/>
    <lineage>
        <taxon>unclassified sequences</taxon>
        <taxon>metagenomes</taxon>
        <taxon>ecological metagenomes</taxon>
    </lineage>
</organism>
<protein>
    <recommendedName>
        <fullName evidence="4">Bacterial DNA polymerase III alpha subunit NTPase domain-containing protein</fullName>
    </recommendedName>
</protein>
<sequence length="344" mass="38523">HSEGLICLSGCLASEIPRLIMAEELDKARDQIDWFKQTFGAENYYLELHNHGIAEQANVNRQLIPWAADMGLKLVATNDVHYVEKGDSHAHDSLICIGTQALLSDTNRMRYVQEQFYLRSAEEMAALFAEVPDAVRNSMEIAAKCNVEIEFGKLNYPVFHPPEGHTREGYLRKFLAEGFAARYGMEVRVDGDVFVVESLADASLLPNYSPPGEADPEAKPGLDDPAVAKAVGELIDRVDYELGIMQQMGYISYFLIVGDFVRYGREQGIACVARGSAAGSLVAYLLEISNVDPLRYGLIFERFLNPERVSPPDIDIDFADDRREEVIEYVREKYGRDSVAQIIT</sequence>
<reference evidence="3" key="1">
    <citation type="submission" date="2018-05" db="EMBL/GenBank/DDBJ databases">
        <authorList>
            <person name="Lanie J.A."/>
            <person name="Ng W.-L."/>
            <person name="Kazmierczak K.M."/>
            <person name="Andrzejewski T.M."/>
            <person name="Davidsen T.M."/>
            <person name="Wayne K.J."/>
            <person name="Tettelin H."/>
            <person name="Glass J.I."/>
            <person name="Rusch D."/>
            <person name="Podicherti R."/>
            <person name="Tsui H.-C.T."/>
            <person name="Winkler M.E."/>
        </authorList>
    </citation>
    <scope>NUCLEOTIDE SEQUENCE</scope>
</reference>
<dbReference type="Pfam" id="PF02811">
    <property type="entry name" value="PHP"/>
    <property type="match status" value="1"/>
</dbReference>
<dbReference type="Pfam" id="PF07733">
    <property type="entry name" value="DNA_pol3_alpha"/>
    <property type="match status" value="1"/>
</dbReference>
<dbReference type="InterPro" id="IPR016195">
    <property type="entry name" value="Pol/histidinol_Pase-like"/>
</dbReference>
<dbReference type="InterPro" id="IPR004805">
    <property type="entry name" value="DnaE2/DnaE/PolC"/>
</dbReference>
<dbReference type="Gene3D" id="3.20.20.140">
    <property type="entry name" value="Metal-dependent hydrolases"/>
    <property type="match status" value="1"/>
</dbReference>
<feature type="non-terminal residue" evidence="3">
    <location>
        <position position="344"/>
    </location>
</feature>
<dbReference type="InterPro" id="IPR004013">
    <property type="entry name" value="PHP_dom"/>
</dbReference>